<dbReference type="SMART" id="SM00965">
    <property type="entry name" value="STN"/>
    <property type="match status" value="1"/>
</dbReference>
<accession>E1SMH9</accession>
<dbReference type="InterPro" id="IPR005644">
    <property type="entry name" value="NolW-like"/>
</dbReference>
<evidence type="ECO:0000256" key="2">
    <source>
        <dbReference type="ARBA" id="ARBA00006304"/>
    </source>
</evidence>
<protein>
    <submittedName>
        <fullName evidence="10">Type IV pilus secretin PilQ</fullName>
    </submittedName>
</protein>
<dbReference type="PRINTS" id="PR00811">
    <property type="entry name" value="BCTERIALGSPD"/>
</dbReference>
<evidence type="ECO:0000313" key="11">
    <source>
        <dbReference type="Proteomes" id="UP000006683"/>
    </source>
</evidence>
<dbReference type="Pfam" id="PF11741">
    <property type="entry name" value="AMIN"/>
    <property type="match status" value="1"/>
</dbReference>
<dbReference type="GO" id="GO:0009279">
    <property type="term" value="C:cell outer membrane"/>
    <property type="evidence" value="ECO:0007669"/>
    <property type="project" value="UniProtKB-SubCell"/>
</dbReference>
<evidence type="ECO:0000256" key="7">
    <source>
        <dbReference type="ARBA" id="ARBA00023237"/>
    </source>
</evidence>
<gene>
    <name evidence="10" type="ordered locus">Fbal_0320</name>
</gene>
<dbReference type="PANTHER" id="PTHR30604">
    <property type="entry name" value="PROTEIN TRANSPORT PROTEIN HOFQ"/>
    <property type="match status" value="1"/>
</dbReference>
<dbReference type="PANTHER" id="PTHR30604:SF1">
    <property type="entry name" value="DNA UTILIZATION PROTEIN HOFQ"/>
    <property type="match status" value="1"/>
</dbReference>
<dbReference type="EMBL" id="CP002209">
    <property type="protein sequence ID" value="ADN74534.1"/>
    <property type="molecule type" value="Genomic_DNA"/>
</dbReference>
<dbReference type="Gene3D" id="2.60.40.3470">
    <property type="match status" value="1"/>
</dbReference>
<dbReference type="PROSITE" id="PS00875">
    <property type="entry name" value="T2SP_D"/>
    <property type="match status" value="1"/>
</dbReference>
<dbReference type="InterPro" id="IPR038591">
    <property type="entry name" value="NolW-like_sf"/>
</dbReference>
<dbReference type="InterPro" id="IPR004845">
    <property type="entry name" value="T2SS_GspD_CS"/>
</dbReference>
<comment type="subcellular location">
    <subcellularLocation>
        <location evidence="1 8">Cell outer membrane</location>
    </subcellularLocation>
</comment>
<keyword evidence="5" id="KW-0653">Protein transport</keyword>
<dbReference type="InterPro" id="IPR051808">
    <property type="entry name" value="Type_IV_pilus_biogenesis"/>
</dbReference>
<dbReference type="InterPro" id="IPR001775">
    <property type="entry name" value="GspD/PilQ"/>
</dbReference>
<dbReference type="RefSeq" id="WP_013343840.1">
    <property type="nucleotide sequence ID" value="NC_014541.1"/>
</dbReference>
<dbReference type="Pfam" id="PF00263">
    <property type="entry name" value="Secretin"/>
    <property type="match status" value="1"/>
</dbReference>
<dbReference type="KEGG" id="fbl:Fbal_0320"/>
<dbReference type="HOGENOM" id="CLU_006756_0_1_6"/>
<keyword evidence="4" id="KW-0732">Signal</keyword>
<dbReference type="InterPro" id="IPR013355">
    <property type="entry name" value="Pilus_4_PilQ"/>
</dbReference>
<evidence type="ECO:0000256" key="1">
    <source>
        <dbReference type="ARBA" id="ARBA00004442"/>
    </source>
</evidence>
<evidence type="ECO:0000313" key="10">
    <source>
        <dbReference type="EMBL" id="ADN74534.1"/>
    </source>
</evidence>
<sequence length="681" mass="74956">MSFFSGIRQGLPRLQHRIIASRLLLGGVLLCLANSATAGTLQDLRYQAQVDDMLEVELAFDQLAGEPRIAVSANPAELTLHFAGSQSGLQMSQIPIDLKGIKAVETRSGSNGLDVVFQLEKMTTYQGRLDGNRYRITFNDNSPVARAETPQFLNEIESINFHRGDNGQAQLVLSLSSPTAAANFNRVGSDLELTLYNTRIQDKDLYIVDVQDFSTVVTGFETFRDNANARLRFDVRGEFVFDSRQEGNRLVIDIAEQTQPLMEEKVYDGSTLSMNFQDVPVRTVLQIIADHNQFNLVTTENVAGNLTLHLDKVPWDQALDMILKIRGLDKRIEGNILLVAPRDELAAQESLELRAAQEVREVAPLFSEYLQINYAKAVDIATLLDNDGNTLLSERGSVSVDERTNTLLVYDTAERLEDIHRLVDILDVPVKQVVIESRMVTVRDNINEELGIRWGISDQQGDKGTAGTLPGAEDIANGIVPSLSDRLNVNLPVVEPAGSIAFHVAKLGDGTLLDLELSALERENKGEIIASPRLTTANQYTAFIEQGTEIPFVQSTSSGATSVEFKKAVLGLTVTPQITPDNRIVLDLTVTQDTRGETVQTATGPAVAIDTQRISTQVLAQNGETIVLGGIFQQQQLNTVTKVPLLGDIPFVGVLFRNSQDFTEKKELLIFVTPKIVIDEF</sequence>
<evidence type="ECO:0000256" key="4">
    <source>
        <dbReference type="ARBA" id="ARBA00022729"/>
    </source>
</evidence>
<organism evidence="10 11">
    <name type="scientific">Ferrimonas balearica (strain DSM 9799 / CCM 4581 / KCTC 23876 / PAT)</name>
    <dbReference type="NCBI Taxonomy" id="550540"/>
    <lineage>
        <taxon>Bacteria</taxon>
        <taxon>Pseudomonadati</taxon>
        <taxon>Pseudomonadota</taxon>
        <taxon>Gammaproteobacteria</taxon>
        <taxon>Alteromonadales</taxon>
        <taxon>Ferrimonadaceae</taxon>
        <taxon>Ferrimonas</taxon>
    </lineage>
</organism>
<evidence type="ECO:0000256" key="8">
    <source>
        <dbReference type="RuleBase" id="RU004004"/>
    </source>
</evidence>
<dbReference type="Gene3D" id="3.30.1370.120">
    <property type="match status" value="1"/>
</dbReference>
<dbReference type="NCBIfam" id="TIGR02515">
    <property type="entry name" value="IV_pilus_PilQ"/>
    <property type="match status" value="1"/>
</dbReference>
<evidence type="ECO:0000256" key="6">
    <source>
        <dbReference type="ARBA" id="ARBA00023136"/>
    </source>
</evidence>
<evidence type="ECO:0000256" key="3">
    <source>
        <dbReference type="ARBA" id="ARBA00022448"/>
    </source>
</evidence>
<dbReference type="Proteomes" id="UP000006683">
    <property type="component" value="Chromosome"/>
</dbReference>
<dbReference type="STRING" id="550540.Fbal_0320"/>
<proteinExistence type="inferred from homology"/>
<dbReference type="InterPro" id="IPR011662">
    <property type="entry name" value="Secretin/TonB_short_N"/>
</dbReference>
<keyword evidence="6" id="KW-0472">Membrane</keyword>
<keyword evidence="7" id="KW-0998">Cell outer membrane</keyword>
<dbReference type="InterPro" id="IPR021731">
    <property type="entry name" value="AMIN_dom"/>
</dbReference>
<dbReference type="OrthoDB" id="9775455at2"/>
<name>E1SMH9_FERBD</name>
<dbReference type="GeneID" id="67180572"/>
<dbReference type="InterPro" id="IPR004846">
    <property type="entry name" value="T2SS/T3SS_dom"/>
</dbReference>
<comment type="similarity">
    <text evidence="2">Belongs to the bacterial secretin family. PilQ subfamily.</text>
</comment>
<keyword evidence="3 8" id="KW-0813">Transport</keyword>
<dbReference type="AlphaFoldDB" id="E1SMH9"/>
<dbReference type="eggNOG" id="COG4796">
    <property type="taxonomic scope" value="Bacteria"/>
</dbReference>
<dbReference type="GO" id="GO:0009306">
    <property type="term" value="P:protein secretion"/>
    <property type="evidence" value="ECO:0007669"/>
    <property type="project" value="InterPro"/>
</dbReference>
<dbReference type="Pfam" id="PF03958">
    <property type="entry name" value="Secretin_N"/>
    <property type="match status" value="1"/>
</dbReference>
<dbReference type="Gene3D" id="3.30.1370.130">
    <property type="match status" value="1"/>
</dbReference>
<reference evidence="10 11" key="1">
    <citation type="journal article" date="2010" name="Stand. Genomic Sci.">
        <title>Complete genome sequence of Ferrimonas balearica type strain (PAT).</title>
        <authorList>
            <person name="Nolan M."/>
            <person name="Sikorski J."/>
            <person name="Davenport K."/>
            <person name="Lucas S."/>
            <person name="Glavina Del Rio T."/>
            <person name="Tice H."/>
            <person name="Cheng J."/>
            <person name="Goodwin L."/>
            <person name="Pitluck S."/>
            <person name="Liolios K."/>
            <person name="Ivanova N."/>
            <person name="Mavromatis K."/>
            <person name="Ovchinnikova G."/>
            <person name="Pati A."/>
            <person name="Chen A."/>
            <person name="Palaniappan K."/>
            <person name="Land M."/>
            <person name="Hauser L."/>
            <person name="Chang Y."/>
            <person name="Jeffries C."/>
            <person name="Tapia R."/>
            <person name="Brettin T."/>
            <person name="Detter J."/>
            <person name="Han C."/>
            <person name="Yasawong M."/>
            <person name="Rohde M."/>
            <person name="Tindall B."/>
            <person name="Goker M."/>
            <person name="Woyke T."/>
            <person name="Bristow J."/>
            <person name="Eisen J."/>
            <person name="Markowitz V."/>
            <person name="Hugenholtz P."/>
            <person name="Kyrpides N."/>
            <person name="Klenk H."/>
            <person name="Lapidus A."/>
        </authorList>
    </citation>
    <scope>NUCLEOTIDE SEQUENCE [LARGE SCALE GENOMIC DNA]</scope>
    <source>
        <strain evidence="11">DSM 9799 / CCM 4581 / KCTC 23876 / PAT</strain>
    </source>
</reference>
<keyword evidence="11" id="KW-1185">Reference proteome</keyword>
<feature type="domain" description="Secretin/TonB short N-terminal" evidence="9">
    <location>
        <begin position="294"/>
        <end position="342"/>
    </location>
</feature>
<evidence type="ECO:0000259" key="9">
    <source>
        <dbReference type="SMART" id="SM00965"/>
    </source>
</evidence>
<dbReference type="Pfam" id="PF07660">
    <property type="entry name" value="STN"/>
    <property type="match status" value="1"/>
</dbReference>
<evidence type="ECO:0000256" key="5">
    <source>
        <dbReference type="ARBA" id="ARBA00022927"/>
    </source>
</evidence>